<dbReference type="InterPro" id="IPR013024">
    <property type="entry name" value="GGCT-like"/>
</dbReference>
<dbReference type="EC" id="4.3.2.7" evidence="1"/>
<dbReference type="EMBL" id="PDNU01000006">
    <property type="protein sequence ID" value="PHK95829.1"/>
    <property type="molecule type" value="Genomic_DNA"/>
</dbReference>
<dbReference type="InterPro" id="IPR006840">
    <property type="entry name" value="ChaC"/>
</dbReference>
<dbReference type="GO" id="GO:0006751">
    <property type="term" value="P:glutathione catabolic process"/>
    <property type="evidence" value="ECO:0007669"/>
    <property type="project" value="InterPro"/>
</dbReference>
<dbReference type="AlphaFoldDB" id="A0A2C7ACR7"/>
<sequence length="190" mass="20583">MTPSAIAPLLDPDGSLYVFGYGSLIWKPGFAHSAMHPALLRGFHRRFCIWSRRYRGTPEAPGLVLGLDRGGACRGVAFRVEAEAAPAVLDYLDEREMSGGVYERRLVPVRLLDRPGAVRRAVAFIVDRRAEAYCRELAPESAAAAIAAGQGCMGPNREYLLNTVAHLRALGVRDAGLDRIVALLPAATMP</sequence>
<dbReference type="GO" id="GO:0005737">
    <property type="term" value="C:cytoplasm"/>
    <property type="evidence" value="ECO:0007669"/>
    <property type="project" value="TreeGrafter"/>
</dbReference>
<gene>
    <name evidence="3" type="ORF">CR162_05650</name>
</gene>
<dbReference type="Pfam" id="PF04752">
    <property type="entry name" value="ChaC"/>
    <property type="match status" value="1"/>
</dbReference>
<name>A0A2C7ACR7_9PROT</name>
<keyword evidence="4" id="KW-1185">Reference proteome</keyword>
<keyword evidence="2" id="KW-0456">Lyase</keyword>
<accession>A0A2C7ACR7</accession>
<dbReference type="PANTHER" id="PTHR12192:SF2">
    <property type="entry name" value="GLUTATHIONE-SPECIFIC GAMMA-GLUTAMYLCYCLOTRANSFERASE 2"/>
    <property type="match status" value="1"/>
</dbReference>
<dbReference type="Gene3D" id="3.10.490.10">
    <property type="entry name" value="Gamma-glutamyl cyclotransferase-like"/>
    <property type="match status" value="1"/>
</dbReference>
<comment type="caution">
    <text evidence="3">The sequence shown here is derived from an EMBL/GenBank/DDBJ whole genome shotgun (WGS) entry which is preliminary data.</text>
</comment>
<keyword evidence="3" id="KW-0808">Transferase</keyword>
<evidence type="ECO:0000256" key="1">
    <source>
        <dbReference type="ARBA" id="ARBA00012344"/>
    </source>
</evidence>
<reference evidence="3 4" key="1">
    <citation type="submission" date="2017-10" db="EMBL/GenBank/DDBJ databases">
        <authorList>
            <person name="Banno H."/>
            <person name="Chua N.-H."/>
        </authorList>
    </citation>
    <scope>NUCLEOTIDE SEQUENCE [LARGE SCALE GENOMIC DNA]</scope>
    <source>
        <strain evidence="3 4">YW11</strain>
    </source>
</reference>
<dbReference type="GO" id="GO:0016740">
    <property type="term" value="F:transferase activity"/>
    <property type="evidence" value="ECO:0007669"/>
    <property type="project" value="UniProtKB-KW"/>
</dbReference>
<dbReference type="InterPro" id="IPR036568">
    <property type="entry name" value="GGCT-like_sf"/>
</dbReference>
<dbReference type="OrthoDB" id="9795692at2"/>
<evidence type="ECO:0000313" key="3">
    <source>
        <dbReference type="EMBL" id="PHK95829.1"/>
    </source>
</evidence>
<dbReference type="Proteomes" id="UP000223527">
    <property type="component" value="Unassembled WGS sequence"/>
</dbReference>
<dbReference type="RefSeq" id="WP_099094568.1">
    <property type="nucleotide sequence ID" value="NZ_PDNU01000006.1"/>
</dbReference>
<dbReference type="CDD" id="cd06661">
    <property type="entry name" value="GGCT_like"/>
    <property type="match status" value="1"/>
</dbReference>
<dbReference type="GO" id="GO:0061928">
    <property type="term" value="F:glutathione specific gamma-glutamylcyclotransferase activity"/>
    <property type="evidence" value="ECO:0007669"/>
    <property type="project" value="UniProtKB-EC"/>
</dbReference>
<dbReference type="PANTHER" id="PTHR12192">
    <property type="entry name" value="CATION TRANSPORT PROTEIN CHAC-RELATED"/>
    <property type="match status" value="1"/>
</dbReference>
<evidence type="ECO:0000256" key="2">
    <source>
        <dbReference type="ARBA" id="ARBA00023239"/>
    </source>
</evidence>
<protein>
    <recommendedName>
        <fullName evidence="1">glutathione-specific gamma-glutamylcyclotransferase</fullName>
        <ecNumber evidence="1">4.3.2.7</ecNumber>
    </recommendedName>
</protein>
<dbReference type="SUPFAM" id="SSF110857">
    <property type="entry name" value="Gamma-glutamyl cyclotransferase-like"/>
    <property type="match status" value="1"/>
</dbReference>
<organism evidence="3 4">
    <name type="scientific">Teichococcus rhizosphaerae</name>
    <dbReference type="NCBI Taxonomy" id="1335062"/>
    <lineage>
        <taxon>Bacteria</taxon>
        <taxon>Pseudomonadati</taxon>
        <taxon>Pseudomonadota</taxon>
        <taxon>Alphaproteobacteria</taxon>
        <taxon>Acetobacterales</taxon>
        <taxon>Roseomonadaceae</taxon>
        <taxon>Roseomonas</taxon>
    </lineage>
</organism>
<evidence type="ECO:0000313" key="4">
    <source>
        <dbReference type="Proteomes" id="UP000223527"/>
    </source>
</evidence>
<proteinExistence type="predicted"/>